<proteinExistence type="predicted"/>
<keyword evidence="1" id="KW-0812">Transmembrane</keyword>
<dbReference type="EMBL" id="ACGK02000001">
    <property type="protein sequence ID" value="EGF23785.1"/>
    <property type="molecule type" value="Genomic_DNA"/>
</dbReference>
<accession>F1T519</accession>
<gene>
    <name evidence="2" type="ORF">HMPREF0091_10732</name>
</gene>
<keyword evidence="3" id="KW-1185">Reference proteome</keyword>
<evidence type="ECO:0000256" key="1">
    <source>
        <dbReference type="SAM" id="Phobius"/>
    </source>
</evidence>
<evidence type="ECO:0000313" key="2">
    <source>
        <dbReference type="EMBL" id="EGF23785.1"/>
    </source>
</evidence>
<reference evidence="2 3" key="1">
    <citation type="submission" date="2011-02" db="EMBL/GenBank/DDBJ databases">
        <authorList>
            <person name="Muzny D."/>
            <person name="Qin X."/>
            <person name="Buhay C."/>
            <person name="Dugan-Rocha S."/>
            <person name="Ding Y."/>
            <person name="Chen G."/>
            <person name="Hawes A."/>
            <person name="Holder M."/>
            <person name="Jhangiani S."/>
            <person name="Johnson A."/>
            <person name="Khan Z."/>
            <person name="Li Z."/>
            <person name="Liu W."/>
            <person name="Liu X."/>
            <person name="Perez L."/>
            <person name="Shen H."/>
            <person name="Wang Q."/>
            <person name="Watt J."/>
            <person name="Xi L."/>
            <person name="Xin Y."/>
            <person name="Zhou J."/>
            <person name="Deng J."/>
            <person name="Jiang H."/>
            <person name="Liu Y."/>
            <person name="Qu J."/>
            <person name="Song X.-Z."/>
            <person name="Zhang L."/>
            <person name="Villasana D."/>
            <person name="Johnson A."/>
            <person name="Liu J."/>
            <person name="Liyanage D."/>
            <person name="Lorensuhewa L."/>
            <person name="Robinson T."/>
            <person name="Song A."/>
            <person name="Song B.-B."/>
            <person name="Dinh H."/>
            <person name="Thornton R."/>
            <person name="Coyle M."/>
            <person name="Francisco L."/>
            <person name="Jackson L."/>
            <person name="Javaid M."/>
            <person name="Korchina V."/>
            <person name="Kovar C."/>
            <person name="Mata R."/>
            <person name="Mathew T."/>
            <person name="Ngo R."/>
            <person name="Nguyen L."/>
            <person name="Nguyen N."/>
            <person name="Okwuonu G."/>
            <person name="Ongeri F."/>
            <person name="Pham C."/>
            <person name="Simmons D."/>
            <person name="Wilczek-Boney K."/>
            <person name="Hale W."/>
            <person name="Jakkamsetti A."/>
            <person name="Pham P."/>
            <person name="Ruth R."/>
            <person name="San Lucas F."/>
            <person name="Warren J."/>
            <person name="Zhang J."/>
            <person name="Zhao Z."/>
            <person name="Zhou C."/>
            <person name="Zhu D."/>
            <person name="Lee S."/>
            <person name="Bess C."/>
            <person name="Blankenburg K."/>
            <person name="Forbes L."/>
            <person name="Fu Q."/>
            <person name="Gubbala S."/>
            <person name="Hirani K."/>
            <person name="Jayaseelan J.C."/>
            <person name="Lara F."/>
            <person name="Munidasa M."/>
            <person name="Palculict T."/>
            <person name="Patil S."/>
            <person name="Pu L.-L."/>
            <person name="Saada N."/>
            <person name="Tang L."/>
            <person name="Weissenberger G."/>
            <person name="Zhu Y."/>
            <person name="Hemphill L."/>
            <person name="Shang Y."/>
            <person name="Youmans B."/>
            <person name="Ayvaz T."/>
            <person name="Ross M."/>
            <person name="Santibanez J."/>
            <person name="Aqrawi P."/>
            <person name="Gross S."/>
            <person name="Joshi V."/>
            <person name="Fowler G."/>
            <person name="Nazareth L."/>
            <person name="Reid J."/>
            <person name="Worley K."/>
            <person name="Petrosino J."/>
            <person name="Highlander S."/>
            <person name="Gibbs R."/>
        </authorList>
    </citation>
    <scope>NUCLEOTIDE SEQUENCE [LARGE SCALE GENOMIC DNA]</scope>
    <source>
        <strain evidence="2 3">DSM 15829</strain>
    </source>
</reference>
<organism evidence="2 3">
    <name type="scientific">Fannyhessea vaginae DSM 15829</name>
    <dbReference type="NCBI Taxonomy" id="525256"/>
    <lineage>
        <taxon>Bacteria</taxon>
        <taxon>Bacillati</taxon>
        <taxon>Actinomycetota</taxon>
        <taxon>Coriobacteriia</taxon>
        <taxon>Coriobacteriales</taxon>
        <taxon>Atopobiaceae</taxon>
        <taxon>Fannyhessea</taxon>
    </lineage>
</organism>
<evidence type="ECO:0000313" key="3">
    <source>
        <dbReference type="Proteomes" id="UP000005947"/>
    </source>
</evidence>
<protein>
    <recommendedName>
        <fullName evidence="4">LysM domain-containing protein</fullName>
    </recommendedName>
</protein>
<dbReference type="AlphaFoldDB" id="F1T519"/>
<keyword evidence="1" id="KW-1133">Transmembrane helix</keyword>
<evidence type="ECO:0008006" key="4">
    <source>
        <dbReference type="Google" id="ProtNLM"/>
    </source>
</evidence>
<feature type="transmembrane region" description="Helical" evidence="1">
    <location>
        <begin position="41"/>
        <end position="62"/>
    </location>
</feature>
<name>F1T519_9ACTN</name>
<comment type="caution">
    <text evidence="2">The sequence shown here is derived from an EMBL/GenBank/DDBJ whole genome shotgun (WGS) entry which is preliminary data.</text>
</comment>
<keyword evidence="1" id="KW-0472">Membrane</keyword>
<dbReference type="Proteomes" id="UP000005947">
    <property type="component" value="Unassembled WGS sequence"/>
</dbReference>
<sequence>MSVSSCIYKLRKKKGQKMSMYTTDLTEKNFHDLERIKAQSLSLSLTILFSFVFITGFLISTLCNNYRLAHDSTLLKASIPSATIVQKGEGIDSLVNESNLKCFERSAIESWIISYNNIEGFRLHEGQRIYIPMQLSN</sequence>